<accession>A0AAU6W0D1</accession>
<sequence>MAGIFDYLLDAPSGKQVVPRNMQQVAPAMKEVFGERLPNAALEGPADAAGQAAKRGLLSRVLGVAAGPVGVGVQAATHAGDLNEGEDAIVKQRQDAERDAYYTANPQEARDAMSYGQGVGQRAAQAGINYAYDQTQKGDQGSGDGKLLMTQETKTAPTTPEVPPEVVEHAKKQTEAKRQVVQQGTVKALQTNQVSRPELAEEIVKADVQRTGKELTPDAFKARVAEETSNMKSMDNNDLSRYVSYALVAAGLIASFADKSGKAGDAFSASFNRQLDRNLQNGINNSKIQAKATENAQKNAIKTYELKQGDRKLDQGDKTLANDEKRTDGQLGFWKDSADLGRERIAVSREGNSIQAANANATNGLRSAQMDLNRELAAQRQQNSDRDFGLKKESLAIRKAKADAAGDSFKAPEISSKAAQDLVASRAKGTGIPIAKSALPQVAEQLRVLIKDDPRGYAENPTKFHDRAIKQAGLQQTGNTSLWDDRELAFPK</sequence>
<reference evidence="1" key="1">
    <citation type="journal article" date="2024" name="J. Gen. Virol.">
        <title>Novel phages of Pseudomonas syringae unveil numerous potential auxiliary metabolic genes.</title>
        <authorList>
            <person name="Feltin C."/>
            <person name="Garneau J.R."/>
            <person name="Morris C.E."/>
            <person name="Berard A."/>
            <person name="Torres-Barcelo C."/>
        </authorList>
    </citation>
    <scope>NUCLEOTIDE SEQUENCE</scope>
</reference>
<protein>
    <submittedName>
        <fullName evidence="1">Virion protein</fullName>
    </submittedName>
</protein>
<dbReference type="EMBL" id="PP179314">
    <property type="protein sequence ID" value="XAI69820.1"/>
    <property type="molecule type" value="Genomic_DNA"/>
</dbReference>
<organism evidence="1">
    <name type="scientific">Pseudomonas phage Lyrsu03</name>
    <dbReference type="NCBI Taxonomy" id="3138537"/>
    <lineage>
        <taxon>Viruses</taxon>
    </lineage>
</organism>
<name>A0AAU6W0D1_9VIRU</name>
<gene>
    <name evidence="1" type="ORF">Lyrsu03_00022</name>
</gene>
<evidence type="ECO:0000313" key="1">
    <source>
        <dbReference type="EMBL" id="XAI69820.1"/>
    </source>
</evidence>
<proteinExistence type="predicted"/>